<gene>
    <name evidence="1" type="ORF">EDD39_1453</name>
</gene>
<dbReference type="Proteomes" id="UP000267408">
    <property type="component" value="Unassembled WGS sequence"/>
</dbReference>
<dbReference type="Pfam" id="PF14388">
    <property type="entry name" value="DUF4419"/>
    <property type="match status" value="1"/>
</dbReference>
<dbReference type="OrthoDB" id="9806766at2"/>
<protein>
    <submittedName>
        <fullName evidence="1">Uncharacterized protein DUF4419</fullName>
    </submittedName>
</protein>
<evidence type="ECO:0000313" key="2">
    <source>
        <dbReference type="Proteomes" id="UP000267408"/>
    </source>
</evidence>
<accession>A0A8G1UKC4</accession>
<name>A0A8G1UKC4_9ACTN</name>
<evidence type="ECO:0000313" key="1">
    <source>
        <dbReference type="EMBL" id="ROR43307.1"/>
    </source>
</evidence>
<comment type="caution">
    <text evidence="1">The sequence shown here is derived from an EMBL/GenBank/DDBJ whole genome shotgun (WGS) entry which is preliminary data.</text>
</comment>
<dbReference type="PANTHER" id="PTHR31252">
    <property type="entry name" value="DUF4419 DOMAIN-CONTAINING PROTEIN"/>
    <property type="match status" value="1"/>
</dbReference>
<dbReference type="InterPro" id="IPR025533">
    <property type="entry name" value="DUF4419"/>
</dbReference>
<dbReference type="EMBL" id="RJVJ01000001">
    <property type="protein sequence ID" value="ROR43307.1"/>
    <property type="molecule type" value="Genomic_DNA"/>
</dbReference>
<proteinExistence type="predicted"/>
<sequence>MAVEIDLPLAADPAADARAARLAELGNDAFLRAAVGEPHTVHHRSTDRLLGDPQAPRSADSAASLLIRALHLCFGAHLPLSLSPDLLWYAVVHEVAVHVRLNADTHAGLFTDTPGAKPALTVRDDELTGSADWRRSLHLVQQPLRERIGADTAELFRPDFSTTGPAESCAALVALMDVVSPYYDFRWVTLCGIPRIRLEGTARDWRLLADRVDGLAERFAGLRPWLEALRPVLAEIAATAAGGPVDRGFWRSIYKWESRSGSAAVTGWITRFFAHRYDGGAPVPAVAGRIEDGCFPAHLSVVPFEWQLPGGTHRMAFVGGVLGIERDQEWVRPRLGFAVLLRTAPPLPADWTLDDVRAATGRSDVTLLTGGQVVGFTAEHRPLPATRALVFGDPGGDACTALLESGGLWYPAECYGPEIVARDTAGRTLAEALRAVPR</sequence>
<organism evidence="1 2">
    <name type="scientific">Kitasatospora cineracea</name>
    <dbReference type="NCBI Taxonomy" id="88074"/>
    <lineage>
        <taxon>Bacteria</taxon>
        <taxon>Bacillati</taxon>
        <taxon>Actinomycetota</taxon>
        <taxon>Actinomycetes</taxon>
        <taxon>Kitasatosporales</taxon>
        <taxon>Streptomycetaceae</taxon>
        <taxon>Kitasatospora</taxon>
    </lineage>
</organism>
<dbReference type="RefSeq" id="WP_123554107.1">
    <property type="nucleotide sequence ID" value="NZ_RJVJ01000001.1"/>
</dbReference>
<dbReference type="PANTHER" id="PTHR31252:SF11">
    <property type="entry name" value="DUF4419 DOMAIN-CONTAINING PROTEIN"/>
    <property type="match status" value="1"/>
</dbReference>
<dbReference type="AlphaFoldDB" id="A0A8G1UKC4"/>
<reference evidence="1 2" key="1">
    <citation type="submission" date="2018-11" db="EMBL/GenBank/DDBJ databases">
        <title>Sequencing the genomes of 1000 actinobacteria strains.</title>
        <authorList>
            <person name="Klenk H.-P."/>
        </authorList>
    </citation>
    <scope>NUCLEOTIDE SEQUENCE [LARGE SCALE GENOMIC DNA]</scope>
    <source>
        <strain evidence="1 2">DSM 44780</strain>
    </source>
</reference>